<reference evidence="1" key="1">
    <citation type="submission" date="2008-05" db="EMBL/GenBank/DDBJ databases">
        <title>Microbial iron management mechanisms in extremely acidic environments: comparative genomics evidence for diversity and versatility.</title>
        <authorList>
            <person name="Osorio H.M."/>
            <person name="Martinez V."/>
            <person name="Nieto P.A."/>
            <person name="Holmes D.S."/>
            <person name="Quatrini R."/>
        </authorList>
    </citation>
    <scope>NUCLEOTIDE SEQUENCE</scope>
</reference>
<dbReference type="PANTHER" id="PTHR47197">
    <property type="entry name" value="PROTEIN NIRF"/>
    <property type="match status" value="1"/>
</dbReference>
<organism evidence="1">
    <name type="scientific">Acidithiobacillus thiooxidans</name>
    <name type="common">Thiobacillus thiooxidans</name>
    <dbReference type="NCBI Taxonomy" id="930"/>
    <lineage>
        <taxon>Bacteria</taxon>
        <taxon>Pseudomonadati</taxon>
        <taxon>Pseudomonadota</taxon>
        <taxon>Acidithiobacillia</taxon>
        <taxon>Acidithiobacillales</taxon>
        <taxon>Acidithiobacillaceae</taxon>
        <taxon>Acidithiobacillus</taxon>
    </lineage>
</organism>
<sequence length="371" mass="40836">MILFGRNLREIIHMKKTALARYVLSVMTIFLLFLGVANAGTSTFKLIKVIPLPTTDQGGDAVSYDPSNHCVYVSMGKTNAGGVVINADTNALVKVVRDGLVRPYGMAFDHQYVYWTSNKLEHSAGAGNNTVPEKKSRIFVVNKADWKVVNVFDTVGSGADGIWVDQKLGRLYVAMDDSNWIDVYTLGKAPKFVGKISLYPETGHGPDLGVLLGARHLLYMPDDSWEEKINLLNGQIEDKTNVAPYFPVSATKHHPDTKGQIVDPENHTLWVGTTGSRIFVFNAGNLKVLKQLPARAGIDQVAYDPAYHLVYAFESNAKGFNVYNARTMKPVTFVSTGYGKTHTGAVDPGNHKIFVYVGEAHAVYVYQPVHD</sequence>
<dbReference type="EMBL" id="EU746970">
    <property type="protein sequence ID" value="ACI62907.1"/>
    <property type="molecule type" value="Genomic_DNA"/>
</dbReference>
<proteinExistence type="predicted"/>
<dbReference type="Gene3D" id="2.130.10.10">
    <property type="entry name" value="YVTN repeat-like/Quinoprotein amine dehydrogenase"/>
    <property type="match status" value="2"/>
</dbReference>
<dbReference type="AlphaFoldDB" id="B7SUU5"/>
<dbReference type="InterPro" id="IPR051200">
    <property type="entry name" value="Host-pathogen_enzymatic-act"/>
</dbReference>
<dbReference type="PANTHER" id="PTHR47197:SF3">
    <property type="entry name" value="DIHYDRO-HEME D1 DEHYDROGENASE"/>
    <property type="match status" value="1"/>
</dbReference>
<accession>B7SUU5</accession>
<dbReference type="InterPro" id="IPR011047">
    <property type="entry name" value="Quinoprotein_ADH-like_sf"/>
</dbReference>
<dbReference type="SUPFAM" id="SSF50998">
    <property type="entry name" value="Quinoprotein alcohol dehydrogenase-like"/>
    <property type="match status" value="1"/>
</dbReference>
<evidence type="ECO:0000313" key="1">
    <source>
        <dbReference type="EMBL" id="ACI62907.1"/>
    </source>
</evidence>
<protein>
    <submittedName>
        <fullName evidence="1">Putative surface layer protein SLP</fullName>
    </submittedName>
</protein>
<dbReference type="InterPro" id="IPR015943">
    <property type="entry name" value="WD40/YVTN_repeat-like_dom_sf"/>
</dbReference>
<name>B7SUU5_ACITH</name>